<dbReference type="GO" id="GO:0005737">
    <property type="term" value="C:cytoplasm"/>
    <property type="evidence" value="ECO:0007669"/>
    <property type="project" value="UniProtKB-SubCell"/>
</dbReference>
<evidence type="ECO:0000256" key="1">
    <source>
        <dbReference type="ARBA" id="ARBA00022598"/>
    </source>
</evidence>
<comment type="catalytic activity">
    <reaction evidence="7">
        <text>IMP + L-aspartate + GTP = N(6)-(1,2-dicarboxyethyl)-AMP + GDP + phosphate + 2 H(+)</text>
        <dbReference type="Rhea" id="RHEA:15753"/>
        <dbReference type="ChEBI" id="CHEBI:15378"/>
        <dbReference type="ChEBI" id="CHEBI:29991"/>
        <dbReference type="ChEBI" id="CHEBI:37565"/>
        <dbReference type="ChEBI" id="CHEBI:43474"/>
        <dbReference type="ChEBI" id="CHEBI:57567"/>
        <dbReference type="ChEBI" id="CHEBI:58053"/>
        <dbReference type="ChEBI" id="CHEBI:58189"/>
        <dbReference type="EC" id="6.3.4.4"/>
    </reaction>
</comment>
<feature type="binding site" description="in other chain" evidence="7">
    <location>
        <begin position="223"/>
        <end position="226"/>
    </location>
    <ligand>
        <name>IMP</name>
        <dbReference type="ChEBI" id="CHEBI:58053"/>
        <note>ligand shared between dimeric partners</note>
    </ligand>
</feature>
<evidence type="ECO:0000313" key="8">
    <source>
        <dbReference type="EMBL" id="XCG49975.1"/>
    </source>
</evidence>
<feature type="binding site" evidence="7">
    <location>
        <position position="454"/>
    </location>
    <ligand>
        <name>GTP</name>
        <dbReference type="ChEBI" id="CHEBI:37565"/>
    </ligand>
</feature>
<dbReference type="AlphaFoldDB" id="A0AAU8CSZ9"/>
<dbReference type="InterPro" id="IPR001114">
    <property type="entry name" value="Adenylosuccinate_synthetase"/>
</dbReference>
<dbReference type="EC" id="6.3.4.4" evidence="7"/>
<keyword evidence="1 7" id="KW-0436">Ligase</keyword>
<sequence length="536" mass="59321">MHTIFLLSGAMSSGKSQLAGAFKARFGAKHVSTRELLLQVQPDADRKALIALGLRLDGETDEKWVLDEFLKASGTKLDKHVWLVDAVRTIKQVEHFREHFTERLEYQIVHIHLTAPLGVLRDRYLKRPQDIQEFPSYDEARKHGTEANIENLAAIADRVLETHRCDASSLLARAVAGLGLFPGEVERCVDVLVGAQFGSEGKGNICAHIADEYDVLMRVGGPNAGHKVAYPKYDYVQLPAGTQSNTSAQILVGAGATLSIKQVSKEIQDLRLTGERLSIDPQAIIIEDTDIQQEEGSLEVIGSTKKGVGVATARKIMGRDSEEYWGSRVRLARDIPEFKDFVRCTKTELEKAFAVGKKVLLEGTQGTDLSIHHGSYPHVTSRETTASGCLADAGIAPTRVRKVIMVMRTYPIRVGGTSGPMMEQIQFDAIAERSGITVEEIKKIEVGTVSGKQRRIGEFDWEQARRAAVLNGATDIALTFADYIDIANRKVRRFDQLTSETKAFIEEVERVTNATVSLIAKDFGKDAVIIDRRNWR</sequence>
<dbReference type="PANTHER" id="PTHR11846:SF0">
    <property type="entry name" value="ADENYLOSUCCINATE SYNTHETASE"/>
    <property type="match status" value="1"/>
</dbReference>
<dbReference type="SUPFAM" id="SSF52540">
    <property type="entry name" value="P-loop containing nucleoside triphosphate hydrolases"/>
    <property type="match status" value="2"/>
</dbReference>
<comment type="function">
    <text evidence="7">Plays an important role in the de novo pathway of purine nucleotide biosynthesis. Catalyzes the first committed step in the biosynthesis of AMP from IMP.</text>
</comment>
<comment type="cofactor">
    <cofactor evidence="7">
        <name>Mg(2+)</name>
        <dbReference type="ChEBI" id="CHEBI:18420"/>
    </cofactor>
    <text evidence="7">Binds 1 Mg(2+) ion per subunit.</text>
</comment>
<keyword evidence="3 7" id="KW-0547">Nucleotide-binding</keyword>
<dbReference type="HAMAP" id="MF_00011">
    <property type="entry name" value="Adenylosucc_synth"/>
    <property type="match status" value="1"/>
</dbReference>
<comment type="subunit">
    <text evidence="7">Homodimer.</text>
</comment>
<keyword evidence="6 7" id="KW-0342">GTP-binding</keyword>
<accession>A0AAU8CSZ9</accession>
<feature type="binding site" description="in other chain" evidence="7">
    <location>
        <position position="380"/>
    </location>
    <ligand>
        <name>IMP</name>
        <dbReference type="ChEBI" id="CHEBI:58053"/>
        <note>ligand shared between dimeric partners</note>
    </ligand>
</feature>
<organism evidence="8">
    <name type="scientific">Mesorhizobium sp. WSM2240</name>
    <dbReference type="NCBI Taxonomy" id="3228851"/>
    <lineage>
        <taxon>Bacteria</taxon>
        <taxon>Pseudomonadati</taxon>
        <taxon>Pseudomonadota</taxon>
        <taxon>Alphaproteobacteria</taxon>
        <taxon>Hyphomicrobiales</taxon>
        <taxon>Phyllobacteriaceae</taxon>
        <taxon>Mesorhizobium</taxon>
    </lineage>
</organism>
<feature type="binding site" description="in other chain" evidence="7">
    <location>
        <position position="365"/>
    </location>
    <ligand>
        <name>IMP</name>
        <dbReference type="ChEBI" id="CHEBI:58053"/>
        <note>ligand shared between dimeric partners</note>
    </ligand>
</feature>
<evidence type="ECO:0000256" key="4">
    <source>
        <dbReference type="ARBA" id="ARBA00022755"/>
    </source>
</evidence>
<gene>
    <name evidence="7" type="primary">purA</name>
    <name evidence="8" type="ORF">ABVK50_05595</name>
</gene>
<proteinExistence type="inferred from homology"/>
<comment type="similarity">
    <text evidence="7">Belongs to the adenylosuccinate synthetase family.</text>
</comment>
<feature type="active site" description="Proton donor" evidence="7">
    <location>
        <position position="226"/>
    </location>
</feature>
<feature type="binding site" evidence="7">
    <location>
        <begin position="480"/>
        <end position="482"/>
    </location>
    <ligand>
        <name>GTP</name>
        <dbReference type="ChEBI" id="CHEBI:37565"/>
    </ligand>
</feature>
<dbReference type="GO" id="GO:0000287">
    <property type="term" value="F:magnesium ion binding"/>
    <property type="evidence" value="ECO:0007669"/>
    <property type="project" value="UniProtKB-UniRule"/>
</dbReference>
<dbReference type="GO" id="GO:0044208">
    <property type="term" value="P:'de novo' AMP biosynthetic process"/>
    <property type="evidence" value="ECO:0007669"/>
    <property type="project" value="UniProtKB-UniRule"/>
</dbReference>
<comment type="caution">
    <text evidence="7">Lacks conserved residue(s) required for the propagation of feature annotation.</text>
</comment>
<evidence type="ECO:0000256" key="3">
    <source>
        <dbReference type="ARBA" id="ARBA00022741"/>
    </source>
</evidence>
<keyword evidence="4 7" id="KW-0658">Purine biosynthesis</keyword>
<feature type="binding site" description="in other chain" evidence="7">
    <location>
        <position position="452"/>
    </location>
    <ligand>
        <name>IMP</name>
        <dbReference type="ChEBI" id="CHEBI:58053"/>
        <note>ligand shared between dimeric partners</note>
    </ligand>
</feature>
<keyword evidence="5 7" id="KW-0460">Magnesium</keyword>
<dbReference type="GO" id="GO:0004019">
    <property type="term" value="F:adenylosuccinate synthase activity"/>
    <property type="evidence" value="ECO:0007669"/>
    <property type="project" value="UniProtKB-UniRule"/>
</dbReference>
<dbReference type="SMART" id="SM00788">
    <property type="entry name" value="Adenylsucc_synt"/>
    <property type="match status" value="1"/>
</dbReference>
<dbReference type="GO" id="GO:0046040">
    <property type="term" value="P:IMP metabolic process"/>
    <property type="evidence" value="ECO:0007669"/>
    <property type="project" value="TreeGrafter"/>
</dbReference>
<comment type="subcellular location">
    <subcellularLocation>
        <location evidence="7">Cytoplasm</location>
    </subcellularLocation>
</comment>
<dbReference type="Gene3D" id="3.40.440.10">
    <property type="entry name" value="Adenylosuccinate Synthetase, subunit A, domain 1"/>
    <property type="match status" value="2"/>
</dbReference>
<dbReference type="Gene3D" id="3.90.170.10">
    <property type="entry name" value="Adenylosuccinate Synthetase, subunit A, domain 3"/>
    <property type="match status" value="1"/>
</dbReference>
<keyword evidence="7" id="KW-0963">Cytoplasm</keyword>
<protein>
    <recommendedName>
        <fullName evidence="7">Adenylosuccinate synthetase</fullName>
        <shortName evidence="7">AMPSase</shortName>
        <shortName evidence="7">AdSS</shortName>
        <ecNumber evidence="7">6.3.4.4</ecNumber>
    </recommendedName>
    <alternativeName>
        <fullName evidence="7">IMP--aspartate ligase</fullName>
    </alternativeName>
</protein>
<evidence type="ECO:0000256" key="6">
    <source>
        <dbReference type="ARBA" id="ARBA00023134"/>
    </source>
</evidence>
<dbReference type="Gene3D" id="3.40.50.300">
    <property type="entry name" value="P-loop containing nucleotide triphosphate hydrolases"/>
    <property type="match status" value="1"/>
</dbReference>
<dbReference type="EMBL" id="CP159253">
    <property type="protein sequence ID" value="XCG49975.1"/>
    <property type="molecule type" value="Genomic_DNA"/>
</dbReference>
<dbReference type="Pfam" id="PF00709">
    <property type="entry name" value="Adenylsucc_synt"/>
    <property type="match status" value="2"/>
</dbReference>
<dbReference type="InterPro" id="IPR042109">
    <property type="entry name" value="Adenylosuccinate_synth_dom1"/>
</dbReference>
<feature type="binding site" description="in other chain" evidence="7">
    <location>
        <position position="304"/>
    </location>
    <ligand>
        <name>IMP</name>
        <dbReference type="ChEBI" id="CHEBI:58053"/>
        <note>ligand shared between dimeric partners</note>
    </ligand>
</feature>
<feature type="binding site" evidence="7">
    <location>
        <begin position="448"/>
        <end position="454"/>
    </location>
    <ligand>
        <name>substrate</name>
    </ligand>
</feature>
<comment type="pathway">
    <text evidence="7">Purine metabolism; AMP biosynthesis via de novo pathway; AMP from IMP: step 1/2.</text>
</comment>
<evidence type="ECO:0000256" key="5">
    <source>
        <dbReference type="ARBA" id="ARBA00022842"/>
    </source>
</evidence>
<feature type="binding site" evidence="7">
    <location>
        <begin position="225"/>
        <end position="227"/>
    </location>
    <ligand>
        <name>GTP</name>
        <dbReference type="ChEBI" id="CHEBI:37565"/>
    </ligand>
</feature>
<keyword evidence="2 7" id="KW-0479">Metal-binding</keyword>
<name>A0AAU8CSZ9_9HYPH</name>
<evidence type="ECO:0000256" key="7">
    <source>
        <dbReference type="HAMAP-Rule" id="MF_00011"/>
    </source>
</evidence>
<feature type="binding site" evidence="7">
    <location>
        <position position="225"/>
    </location>
    <ligand>
        <name>Mg(2+)</name>
        <dbReference type="ChEBI" id="CHEBI:18420"/>
    </ligand>
</feature>
<dbReference type="GO" id="GO:0005525">
    <property type="term" value="F:GTP binding"/>
    <property type="evidence" value="ECO:0007669"/>
    <property type="project" value="UniProtKB-UniRule"/>
</dbReference>
<dbReference type="RefSeq" id="WP_353642496.1">
    <property type="nucleotide sequence ID" value="NZ_CP159253.1"/>
</dbReference>
<dbReference type="PANTHER" id="PTHR11846">
    <property type="entry name" value="ADENYLOSUCCINATE SYNTHETASE"/>
    <property type="match status" value="1"/>
</dbReference>
<dbReference type="InterPro" id="IPR027417">
    <property type="entry name" value="P-loop_NTPase"/>
</dbReference>
<reference evidence="8" key="1">
    <citation type="submission" date="2024-06" db="EMBL/GenBank/DDBJ databases">
        <title>Mesorhizobium karijinii sp. nov., a symbiont of the iconic Swainsona formosa from arid Australia.</title>
        <authorList>
            <person name="Hill Y.J."/>
            <person name="Watkin E.L.J."/>
            <person name="O'Hara G.W."/>
            <person name="Terpolilli J."/>
            <person name="Tye M.L."/>
            <person name="Kohlmeier M.G."/>
        </authorList>
    </citation>
    <scope>NUCLEOTIDE SEQUENCE</scope>
    <source>
        <strain evidence="8">WSM2240</strain>
    </source>
</reference>
<evidence type="ECO:0000256" key="2">
    <source>
        <dbReference type="ARBA" id="ARBA00022723"/>
    </source>
</evidence>
<dbReference type="InterPro" id="IPR042111">
    <property type="entry name" value="Adenylosuccinate_synth_dom3"/>
</dbReference>